<dbReference type="Gene3D" id="2.40.10.350">
    <property type="entry name" value="Rod shape-determining protein MreC, domain 2"/>
    <property type="match status" value="1"/>
</dbReference>
<comment type="similarity">
    <text evidence="1">Belongs to the MreC family.</text>
</comment>
<gene>
    <name evidence="7" type="ORF">DCC81_05570</name>
</gene>
<protein>
    <recommendedName>
        <fullName evidence="2">Cell shape-determining protein MreC</fullName>
    </recommendedName>
    <alternativeName>
        <fullName evidence="4">Cell shape protein MreC</fullName>
    </alternativeName>
</protein>
<dbReference type="EMBL" id="QCYK01000001">
    <property type="protein sequence ID" value="PUZ28942.1"/>
    <property type="molecule type" value="Genomic_DNA"/>
</dbReference>
<organism evidence="7 8">
    <name type="scientific">Chitinophaga parva</name>
    <dbReference type="NCBI Taxonomy" id="2169414"/>
    <lineage>
        <taxon>Bacteria</taxon>
        <taxon>Pseudomonadati</taxon>
        <taxon>Bacteroidota</taxon>
        <taxon>Chitinophagia</taxon>
        <taxon>Chitinophagales</taxon>
        <taxon>Chitinophagaceae</taxon>
        <taxon>Chitinophaga</taxon>
    </lineage>
</organism>
<evidence type="ECO:0000256" key="5">
    <source>
        <dbReference type="SAM" id="Phobius"/>
    </source>
</evidence>
<dbReference type="InterPro" id="IPR007221">
    <property type="entry name" value="MreC"/>
</dbReference>
<dbReference type="Pfam" id="PF04085">
    <property type="entry name" value="MreC"/>
    <property type="match status" value="1"/>
</dbReference>
<evidence type="ECO:0000256" key="2">
    <source>
        <dbReference type="ARBA" id="ARBA00013855"/>
    </source>
</evidence>
<dbReference type="GO" id="GO:0008360">
    <property type="term" value="P:regulation of cell shape"/>
    <property type="evidence" value="ECO:0007669"/>
    <property type="project" value="UniProtKB-KW"/>
</dbReference>
<keyword evidence="3" id="KW-0133">Cell shape</keyword>
<keyword evidence="5" id="KW-1133">Transmembrane helix</keyword>
<evidence type="ECO:0000313" key="8">
    <source>
        <dbReference type="Proteomes" id="UP000244450"/>
    </source>
</evidence>
<dbReference type="InterPro" id="IPR055342">
    <property type="entry name" value="MreC_beta-barrel_core"/>
</dbReference>
<dbReference type="InterPro" id="IPR042177">
    <property type="entry name" value="Cell/Rod_1"/>
</dbReference>
<keyword evidence="5" id="KW-0812">Transmembrane</keyword>
<keyword evidence="5" id="KW-0472">Membrane</keyword>
<keyword evidence="8" id="KW-1185">Reference proteome</keyword>
<dbReference type="InterPro" id="IPR042175">
    <property type="entry name" value="Cell/Rod_MreC_2"/>
</dbReference>
<dbReference type="GO" id="GO:0005886">
    <property type="term" value="C:plasma membrane"/>
    <property type="evidence" value="ECO:0007669"/>
    <property type="project" value="TreeGrafter"/>
</dbReference>
<sequence>MLYRLLRLEIVFWKFILYQVRNLIIFFRRYFNFFLFLLLEVICIVLVFQKNDFQHTAYVNSANRISGKMYDQYNQVEYYLHLTATNDSLVRENARLRNYLATTYDLLDTTSGIHSDTLRRYSDDTLHKLVESKVRKYFYREAKVVNNDINQHEVNYITIHRGRLQGVQPNMGVISSSGIVGVVRSVSDNYAVVLSLLSKVRSLSFSGKLYRTGEAGKVQWDGGSGMYATLRDIPRSATVHKGDTVVTSGYSSFFPPYIPIGYVDSVTVEDKASTSYSIRLRLATNFYNLEYVYVTENLLKDEQENLEDSTRAIK</sequence>
<evidence type="ECO:0000259" key="6">
    <source>
        <dbReference type="Pfam" id="PF04085"/>
    </source>
</evidence>
<dbReference type="PANTHER" id="PTHR34138:SF1">
    <property type="entry name" value="CELL SHAPE-DETERMINING PROTEIN MREC"/>
    <property type="match status" value="1"/>
</dbReference>
<dbReference type="Gene3D" id="2.40.10.340">
    <property type="entry name" value="Rod shape-determining protein MreC, domain 1"/>
    <property type="match status" value="1"/>
</dbReference>
<feature type="domain" description="Rod shape-determining protein MreC beta-barrel core" evidence="6">
    <location>
        <begin position="145"/>
        <end position="295"/>
    </location>
</feature>
<evidence type="ECO:0000256" key="1">
    <source>
        <dbReference type="ARBA" id="ARBA00009369"/>
    </source>
</evidence>
<evidence type="ECO:0000256" key="4">
    <source>
        <dbReference type="ARBA" id="ARBA00032089"/>
    </source>
</evidence>
<name>A0A2T7BMP0_9BACT</name>
<dbReference type="Proteomes" id="UP000244450">
    <property type="component" value="Unassembled WGS sequence"/>
</dbReference>
<accession>A0A2T7BMP0</accession>
<dbReference type="OrthoDB" id="9811827at2"/>
<dbReference type="AlphaFoldDB" id="A0A2T7BMP0"/>
<comment type="caution">
    <text evidence="7">The sequence shown here is derived from an EMBL/GenBank/DDBJ whole genome shotgun (WGS) entry which is preliminary data.</text>
</comment>
<dbReference type="NCBIfam" id="NF010532">
    <property type="entry name" value="PRK13922.9-3"/>
    <property type="match status" value="1"/>
</dbReference>
<dbReference type="PANTHER" id="PTHR34138">
    <property type="entry name" value="CELL SHAPE-DETERMINING PROTEIN MREC"/>
    <property type="match status" value="1"/>
</dbReference>
<evidence type="ECO:0000313" key="7">
    <source>
        <dbReference type="EMBL" id="PUZ28942.1"/>
    </source>
</evidence>
<proteinExistence type="inferred from homology"/>
<feature type="transmembrane region" description="Helical" evidence="5">
    <location>
        <begin position="30"/>
        <end position="48"/>
    </location>
</feature>
<evidence type="ECO:0000256" key="3">
    <source>
        <dbReference type="ARBA" id="ARBA00022960"/>
    </source>
</evidence>
<reference evidence="7 8" key="1">
    <citation type="submission" date="2018-04" db="EMBL/GenBank/DDBJ databases">
        <title>Chitinophaga fuyangensis sp. nov., isolated from soil in a chemical factory.</title>
        <authorList>
            <person name="Chen K."/>
        </authorList>
    </citation>
    <scope>NUCLEOTIDE SEQUENCE [LARGE SCALE GENOMIC DNA]</scope>
    <source>
        <strain evidence="7 8">LY-1</strain>
    </source>
</reference>